<reference evidence="1 2" key="1">
    <citation type="journal article" date="2013" name="Nat. Genet.">
        <title>The genome of the hydatid tapeworm Echinococcus granulosus.</title>
        <authorList>
            <person name="Zheng H."/>
            <person name="Zhang W."/>
            <person name="Zhang L."/>
            <person name="Zhang Z."/>
            <person name="Li J."/>
            <person name="Lu G."/>
            <person name="Zhu Y."/>
            <person name="Wang Y."/>
            <person name="Huang Y."/>
            <person name="Liu J."/>
            <person name="Kang H."/>
            <person name="Chen J."/>
            <person name="Wang L."/>
            <person name="Chen A."/>
            <person name="Yu S."/>
            <person name="Gao Z."/>
            <person name="Jin L."/>
            <person name="Gu W."/>
            <person name="Wang Z."/>
            <person name="Zhao L."/>
            <person name="Shi B."/>
            <person name="Wen H."/>
            <person name="Lin R."/>
            <person name="Jones M.K."/>
            <person name="Brejova B."/>
            <person name="Vinar T."/>
            <person name="Zhao G."/>
            <person name="McManus D.P."/>
            <person name="Chen Z."/>
            <person name="Zhou Y."/>
            <person name="Wang S."/>
        </authorList>
    </citation>
    <scope>NUCLEOTIDE SEQUENCE [LARGE SCALE GENOMIC DNA]</scope>
</reference>
<proteinExistence type="predicted"/>
<dbReference type="AlphaFoldDB" id="W6UTU7"/>
<evidence type="ECO:0000313" key="1">
    <source>
        <dbReference type="EMBL" id="EUB64081.1"/>
    </source>
</evidence>
<organism evidence="1 2">
    <name type="scientific">Echinococcus granulosus</name>
    <name type="common">Hydatid tapeworm</name>
    <dbReference type="NCBI Taxonomy" id="6210"/>
    <lineage>
        <taxon>Eukaryota</taxon>
        <taxon>Metazoa</taxon>
        <taxon>Spiralia</taxon>
        <taxon>Lophotrochozoa</taxon>
        <taxon>Platyhelminthes</taxon>
        <taxon>Cestoda</taxon>
        <taxon>Eucestoda</taxon>
        <taxon>Cyclophyllidea</taxon>
        <taxon>Taeniidae</taxon>
        <taxon>Echinococcus</taxon>
        <taxon>Echinococcus granulosus group</taxon>
    </lineage>
</organism>
<sequence length="35" mass="3898">MPREISGIPKESGDWIGWFRLGLWAPSDDTAGPRV</sequence>
<dbReference type="EMBL" id="APAU02000004">
    <property type="protein sequence ID" value="EUB64081.1"/>
    <property type="molecule type" value="Genomic_DNA"/>
</dbReference>
<comment type="caution">
    <text evidence="1">The sequence shown here is derived from an EMBL/GenBank/DDBJ whole genome shotgun (WGS) entry which is preliminary data.</text>
</comment>
<dbReference type="GeneID" id="36336924"/>
<evidence type="ECO:0000313" key="2">
    <source>
        <dbReference type="Proteomes" id="UP000019149"/>
    </source>
</evidence>
<name>W6UTU7_ECHGR</name>
<protein>
    <submittedName>
        <fullName evidence="1">Uncharacterized protein</fullName>
    </submittedName>
</protein>
<dbReference type="RefSeq" id="XP_024355277.1">
    <property type="nucleotide sequence ID" value="XM_024490458.1"/>
</dbReference>
<dbReference type="KEGG" id="egl:EGR_01209"/>
<keyword evidence="2" id="KW-1185">Reference proteome</keyword>
<dbReference type="CTD" id="36336924"/>
<dbReference type="Proteomes" id="UP000019149">
    <property type="component" value="Unassembled WGS sequence"/>
</dbReference>
<gene>
    <name evidence="1" type="ORF">EGR_01209</name>
</gene>
<accession>W6UTU7</accession>